<dbReference type="PROSITE" id="PS50244">
    <property type="entry name" value="S5A_REDUCTASE"/>
    <property type="match status" value="1"/>
</dbReference>
<keyword evidence="1" id="KW-1133">Transmembrane helix</keyword>
<keyword evidence="1" id="KW-0472">Membrane</keyword>
<dbReference type="PANTHER" id="PTHR32251:SF17">
    <property type="entry name" value="STEROID 5-ALPHA REDUCTASE C-TERMINAL DOMAIN-CONTAINING PROTEIN"/>
    <property type="match status" value="1"/>
</dbReference>
<accession>A0A2T3AM59</accession>
<feature type="transmembrane region" description="Helical" evidence="1">
    <location>
        <begin position="145"/>
        <end position="167"/>
    </location>
</feature>
<feature type="transmembrane region" description="Helical" evidence="1">
    <location>
        <begin position="179"/>
        <end position="203"/>
    </location>
</feature>
<dbReference type="Proteomes" id="UP000241462">
    <property type="component" value="Unassembled WGS sequence"/>
</dbReference>
<dbReference type="InParanoid" id="A0A2T3AM59"/>
<reference evidence="2 3" key="1">
    <citation type="journal article" date="2018" name="Mycol. Prog.">
        <title>Coniella lustricola, a new species from submerged detritus.</title>
        <authorList>
            <person name="Raudabaugh D.B."/>
            <person name="Iturriaga T."/>
            <person name="Carver A."/>
            <person name="Mondo S."/>
            <person name="Pangilinan J."/>
            <person name="Lipzen A."/>
            <person name="He G."/>
            <person name="Amirebrahimi M."/>
            <person name="Grigoriev I.V."/>
            <person name="Miller A.N."/>
        </authorList>
    </citation>
    <scope>NUCLEOTIDE SEQUENCE [LARGE SCALE GENOMIC DNA]</scope>
    <source>
        <strain evidence="2 3">B22-T-1</strain>
    </source>
</reference>
<protein>
    <submittedName>
        <fullName evidence="2">Uncharacterized protein</fullName>
    </submittedName>
</protein>
<evidence type="ECO:0000313" key="2">
    <source>
        <dbReference type="EMBL" id="PSS03480.1"/>
    </source>
</evidence>
<dbReference type="AlphaFoldDB" id="A0A2T3AM59"/>
<gene>
    <name evidence="2" type="ORF">BD289DRAFT_457907</name>
</gene>
<name>A0A2T3AM59_9PEZI</name>
<dbReference type="GO" id="GO:0016020">
    <property type="term" value="C:membrane"/>
    <property type="evidence" value="ECO:0007669"/>
    <property type="project" value="TreeGrafter"/>
</dbReference>
<keyword evidence="3" id="KW-1185">Reference proteome</keyword>
<dbReference type="Gene3D" id="1.20.120.1630">
    <property type="match status" value="1"/>
</dbReference>
<keyword evidence="1" id="KW-0812">Transmembrane</keyword>
<evidence type="ECO:0000256" key="1">
    <source>
        <dbReference type="SAM" id="Phobius"/>
    </source>
</evidence>
<dbReference type="Pfam" id="PF06966">
    <property type="entry name" value="DUF1295"/>
    <property type="match status" value="2"/>
</dbReference>
<evidence type="ECO:0000313" key="3">
    <source>
        <dbReference type="Proteomes" id="UP000241462"/>
    </source>
</evidence>
<dbReference type="InterPro" id="IPR010721">
    <property type="entry name" value="UstE-like"/>
</dbReference>
<dbReference type="PANTHER" id="PTHR32251">
    <property type="entry name" value="3-OXO-5-ALPHA-STEROID 4-DEHYDROGENASE"/>
    <property type="match status" value="1"/>
</dbReference>
<dbReference type="OrthoDB" id="201504at2759"/>
<organism evidence="2 3">
    <name type="scientific">Coniella lustricola</name>
    <dbReference type="NCBI Taxonomy" id="2025994"/>
    <lineage>
        <taxon>Eukaryota</taxon>
        <taxon>Fungi</taxon>
        <taxon>Dikarya</taxon>
        <taxon>Ascomycota</taxon>
        <taxon>Pezizomycotina</taxon>
        <taxon>Sordariomycetes</taxon>
        <taxon>Sordariomycetidae</taxon>
        <taxon>Diaporthales</taxon>
        <taxon>Schizoparmaceae</taxon>
        <taxon>Coniella</taxon>
    </lineage>
</organism>
<feature type="transmembrane region" description="Helical" evidence="1">
    <location>
        <begin position="20"/>
        <end position="40"/>
    </location>
</feature>
<dbReference type="EMBL" id="KZ678375">
    <property type="protein sequence ID" value="PSS03480.1"/>
    <property type="molecule type" value="Genomic_DNA"/>
</dbReference>
<feature type="transmembrane region" description="Helical" evidence="1">
    <location>
        <begin position="47"/>
        <end position="66"/>
    </location>
</feature>
<proteinExistence type="predicted"/>
<sequence>MSLLQRLLHLTNFSSPLLRTIVPSVGAAFAIQAAFAVPSILAQSERFYDLSGALTNISVVALSLYLPALRAKYGGSITSAVTNKSIPGLLTLLRNPSAAGLNWRQVALTAAVCIWAARLGSYLFQRVLQQGHDSRFEEIKKSPPTFFGVWMVQATWCSLICLPVIALNAVPASVFASSAAALTLTDMLGIALWIGGFSTEVLADRQKSQWLREKHEKKHEEDFMTRGLWQRSRFPNYFGESTLWTGLATTAAGVLASKPAQAALGLKGGLGGVTGALALAYISPIFTTFLVTRVSGIPLSEKKYDKRYGDRKDYQEWKANTPKFFPKLVL</sequence>